<name>A0A1H6R981_9GAMM</name>
<feature type="region of interest" description="Disordered" evidence="12">
    <location>
        <begin position="82"/>
        <end position="108"/>
    </location>
</feature>
<evidence type="ECO:0000256" key="2">
    <source>
        <dbReference type="ARBA" id="ARBA00022490"/>
    </source>
</evidence>
<accession>A0A1H6R981</accession>
<evidence type="ECO:0000259" key="13">
    <source>
        <dbReference type="SMART" id="SM00382"/>
    </source>
</evidence>
<dbReference type="InterPro" id="IPR027417">
    <property type="entry name" value="P-loop_NTPase"/>
</dbReference>
<dbReference type="GO" id="GO:0003688">
    <property type="term" value="F:DNA replication origin binding"/>
    <property type="evidence" value="ECO:0007669"/>
    <property type="project" value="UniProtKB-UniRule"/>
</dbReference>
<feature type="domain" description="Chromosomal replication initiator DnaA C-terminal" evidence="14">
    <location>
        <begin position="559"/>
        <end position="628"/>
    </location>
</feature>
<dbReference type="GO" id="GO:0005524">
    <property type="term" value="F:ATP binding"/>
    <property type="evidence" value="ECO:0007669"/>
    <property type="project" value="UniProtKB-UniRule"/>
</dbReference>
<comment type="subcellular location">
    <subcellularLocation>
        <location evidence="8">Cytoplasm</location>
    </subcellularLocation>
</comment>
<dbReference type="GO" id="GO:0005737">
    <property type="term" value="C:cytoplasm"/>
    <property type="evidence" value="ECO:0007669"/>
    <property type="project" value="UniProtKB-SubCell"/>
</dbReference>
<proteinExistence type="inferred from homology"/>
<feature type="region of interest" description="Domain I, interacts with DnaA modulators" evidence="8">
    <location>
        <begin position="1"/>
        <end position="169"/>
    </location>
</feature>
<feature type="compositionally biased region" description="Low complexity" evidence="12">
    <location>
        <begin position="295"/>
        <end position="309"/>
    </location>
</feature>
<dbReference type="FunFam" id="3.40.50.300:FF:000103">
    <property type="entry name" value="Chromosomal replication initiator protein DnaA"/>
    <property type="match status" value="1"/>
</dbReference>
<dbReference type="PANTHER" id="PTHR30050">
    <property type="entry name" value="CHROMOSOMAL REPLICATION INITIATOR PROTEIN DNAA"/>
    <property type="match status" value="1"/>
</dbReference>
<dbReference type="GO" id="GO:0006270">
    <property type="term" value="P:DNA replication initiation"/>
    <property type="evidence" value="ECO:0007669"/>
    <property type="project" value="UniProtKB-UniRule"/>
</dbReference>
<keyword evidence="7 8" id="KW-0238">DNA-binding</keyword>
<feature type="binding site" evidence="8">
    <location>
        <position position="364"/>
    </location>
    <ligand>
        <name>ATP</name>
        <dbReference type="ChEBI" id="CHEBI:30616"/>
    </ligand>
</feature>
<dbReference type="Pfam" id="PF08299">
    <property type="entry name" value="Bac_DnaA_C"/>
    <property type="match status" value="1"/>
</dbReference>
<dbReference type="GO" id="GO:0005886">
    <property type="term" value="C:plasma membrane"/>
    <property type="evidence" value="ECO:0007669"/>
    <property type="project" value="TreeGrafter"/>
</dbReference>
<dbReference type="CDD" id="cd00009">
    <property type="entry name" value="AAA"/>
    <property type="match status" value="1"/>
</dbReference>
<dbReference type="SUPFAM" id="SSF52540">
    <property type="entry name" value="P-loop containing nucleoside triphosphate hydrolases"/>
    <property type="match status" value="1"/>
</dbReference>
<dbReference type="Gene3D" id="1.10.1750.10">
    <property type="match status" value="1"/>
</dbReference>
<dbReference type="PANTHER" id="PTHR30050:SF2">
    <property type="entry name" value="CHROMOSOMAL REPLICATION INITIATOR PROTEIN DNAA"/>
    <property type="match status" value="1"/>
</dbReference>
<dbReference type="InterPro" id="IPR024633">
    <property type="entry name" value="DnaA_N_dom"/>
</dbReference>
<evidence type="ECO:0000256" key="8">
    <source>
        <dbReference type="HAMAP-Rule" id="MF_00377"/>
    </source>
</evidence>
<feature type="compositionally biased region" description="Polar residues" evidence="12">
    <location>
        <begin position="180"/>
        <end position="200"/>
    </location>
</feature>
<dbReference type="InterPro" id="IPR013159">
    <property type="entry name" value="DnaA_C"/>
</dbReference>
<feature type="region of interest" description="Disordered" evidence="12">
    <location>
        <begin position="247"/>
        <end position="311"/>
    </location>
</feature>
<gene>
    <name evidence="8" type="primary">dnaA</name>
    <name evidence="15" type="ORF">SAMN05421831_10322</name>
</gene>
<dbReference type="GO" id="GO:0008289">
    <property type="term" value="F:lipid binding"/>
    <property type="evidence" value="ECO:0007669"/>
    <property type="project" value="UniProtKB-KW"/>
</dbReference>
<dbReference type="InterPro" id="IPR010921">
    <property type="entry name" value="Trp_repressor/repl_initiator"/>
</dbReference>
<feature type="region of interest" description="Disordered" evidence="12">
    <location>
        <begin position="121"/>
        <end position="229"/>
    </location>
</feature>
<comment type="function">
    <text evidence="8 10">Plays an essential role in the initiation and regulation of chromosomal replication. ATP-DnaA binds to the origin of replication (oriC) to initiate formation of the DNA replication initiation complex once per cell cycle. Binds the DnaA box (a 9 base pair repeat at the origin) and separates the double-stranded (ds)DNA. Forms a right-handed helical filament on oriC DNA; dsDNA binds to the exterior of the filament while single-stranded (ss)DNA is stabiized in the filament's interior. The ATP-DnaA-oriC complex binds and stabilizes one strand of the AT-rich DNA unwinding element (DUE), permitting loading of DNA polymerase. After initiation quickly degrades to an ADP-DnaA complex that is not apt for DNA replication. Binds acidic phospholipids.</text>
</comment>
<dbReference type="FunFam" id="1.10.8.60:FF:000003">
    <property type="entry name" value="Chromosomal replication initiator protein DnaA"/>
    <property type="match status" value="1"/>
</dbReference>
<dbReference type="OrthoDB" id="9807019at2"/>
<dbReference type="GO" id="GO:0006275">
    <property type="term" value="P:regulation of DNA replication"/>
    <property type="evidence" value="ECO:0007669"/>
    <property type="project" value="UniProtKB-UniRule"/>
</dbReference>
<dbReference type="InterPro" id="IPR013317">
    <property type="entry name" value="DnaA_dom"/>
</dbReference>
<dbReference type="InterPro" id="IPR003593">
    <property type="entry name" value="AAA+_ATPase"/>
</dbReference>
<keyword evidence="4 8" id="KW-0547">Nucleotide-binding</keyword>
<dbReference type="SMART" id="SM00382">
    <property type="entry name" value="AAA"/>
    <property type="match status" value="1"/>
</dbReference>
<protein>
    <recommendedName>
        <fullName evidence="8 9">Chromosomal replication initiator protein DnaA</fullName>
    </recommendedName>
</protein>
<organism evidence="15 16">
    <name type="scientific">Allopseudospirillum japonicum</name>
    <dbReference type="NCBI Taxonomy" id="64971"/>
    <lineage>
        <taxon>Bacteria</taxon>
        <taxon>Pseudomonadati</taxon>
        <taxon>Pseudomonadota</taxon>
        <taxon>Gammaproteobacteria</taxon>
        <taxon>Oceanospirillales</taxon>
        <taxon>Oceanospirillaceae</taxon>
        <taxon>Allopseudospirillum</taxon>
    </lineage>
</organism>
<dbReference type="Pfam" id="PF11638">
    <property type="entry name" value="DnaA_N"/>
    <property type="match status" value="1"/>
</dbReference>
<evidence type="ECO:0000256" key="12">
    <source>
        <dbReference type="SAM" id="MobiDB-lite"/>
    </source>
</evidence>
<feature type="domain" description="AAA+ ATPase" evidence="13">
    <location>
        <begin position="349"/>
        <end position="476"/>
    </location>
</feature>
<dbReference type="RefSeq" id="WP_093308685.1">
    <property type="nucleotide sequence ID" value="NZ_FNYH01000003.1"/>
</dbReference>
<dbReference type="STRING" id="64971.SAMN05421831_10322"/>
<dbReference type="SUPFAM" id="SSF48295">
    <property type="entry name" value="TrpR-like"/>
    <property type="match status" value="1"/>
</dbReference>
<evidence type="ECO:0000256" key="5">
    <source>
        <dbReference type="ARBA" id="ARBA00022840"/>
    </source>
</evidence>
<feature type="binding site" evidence="8">
    <location>
        <position position="363"/>
    </location>
    <ligand>
        <name>ATP</name>
        <dbReference type="ChEBI" id="CHEBI:30616"/>
    </ligand>
</feature>
<comment type="similarity">
    <text evidence="1 8 11">Belongs to the DnaA family.</text>
</comment>
<dbReference type="Gene3D" id="3.40.50.300">
    <property type="entry name" value="P-loop containing nucleotide triphosphate hydrolases"/>
    <property type="match status" value="1"/>
</dbReference>
<keyword evidence="2 8" id="KW-0963">Cytoplasm</keyword>
<evidence type="ECO:0000256" key="3">
    <source>
        <dbReference type="ARBA" id="ARBA00022705"/>
    </source>
</evidence>
<dbReference type="Gene3D" id="1.10.8.60">
    <property type="match status" value="1"/>
</dbReference>
<dbReference type="PRINTS" id="PR00051">
    <property type="entry name" value="DNAA"/>
</dbReference>
<dbReference type="CDD" id="cd06571">
    <property type="entry name" value="Bac_DnaA_C"/>
    <property type="match status" value="1"/>
</dbReference>
<comment type="domain">
    <text evidence="8">Domain I is involved in oligomerization and binding regulators, domain II is flexibile and of varying length in different bacteria, domain III forms the AAA+ region, while domain IV binds dsDNA.</text>
</comment>
<feature type="compositionally biased region" description="Basic and acidic residues" evidence="12">
    <location>
        <begin position="277"/>
        <end position="286"/>
    </location>
</feature>
<dbReference type="EMBL" id="FNYH01000003">
    <property type="protein sequence ID" value="SEI49784.1"/>
    <property type="molecule type" value="Genomic_DNA"/>
</dbReference>
<dbReference type="Proteomes" id="UP000242999">
    <property type="component" value="Unassembled WGS sequence"/>
</dbReference>
<keyword evidence="3 8" id="KW-0235">DNA replication</keyword>
<sequence>MGLMRMQAQALWQQCLGYLQDELTSQHFNTWIRPLQAEGDEHELRLLAPNRFVMQWVADKYQHRIRELLTDLCDLQPPHLKLGIGSRRTVSNPRSKASAPAPDSLVQDNLVQTSGFSTSAQAAAARYPKPPVGRVQTRQTKPSTPAAAEPSQVIEEAQDAPIDEKPLAAPKKTAKKSRAQKSNTSLTSKSATTPSLDQVPTKTKTTKKSKSAQAHLLTSTKKQDKASQAEHQVPLLAPCPEVIQEAQADPKHQAKTQTAEANKGRTAAERIQAYTRSVREHEERQRQQRSPYTGKANTSTKNSSKKAAALPKANSQLNLQHTFDTFVEGKSNQLARANARQVAEKPGGIYNPLFIHGGVGLGKTHLMHAVGNFIQQQNPQARVMYVNSERFVADMVKALQLGTINEFKRFYRSLDALLVDDIQFFVSKERSQEEFFYTLNALLEENKQIILTSDRYPKEIAVDERLKSRFGWGLTVAIDPPELETRVAILMKKADLAKVHLPAESALFIAQKIRSHVRDLEGALNRVIADAHFKRHPIDTDLIRDSLKDLFAVQEKQIGIDNIQRMVADHYKIKVADLLSKRRTRAIARPRQLAMALAKELTSHSLPEIGTAFGGRDHTTVLHACRKIRALQQELPEIREDWQYLLRLLTA</sequence>
<dbReference type="InterPro" id="IPR020591">
    <property type="entry name" value="Chromosome_initiator_DnaA-like"/>
</dbReference>
<keyword evidence="6 8" id="KW-0446">Lipid-binding</keyword>
<dbReference type="Gene3D" id="3.30.300.180">
    <property type="match status" value="1"/>
</dbReference>
<keyword evidence="5 8" id="KW-0067">ATP-binding</keyword>
<evidence type="ECO:0000256" key="4">
    <source>
        <dbReference type="ARBA" id="ARBA00022741"/>
    </source>
</evidence>
<evidence type="ECO:0000256" key="9">
    <source>
        <dbReference type="NCBIfam" id="TIGR00362"/>
    </source>
</evidence>
<comment type="subunit">
    <text evidence="8">Oligomerizes as a right-handed, spiral filament on DNA at oriC.</text>
</comment>
<evidence type="ECO:0000313" key="16">
    <source>
        <dbReference type="Proteomes" id="UP000242999"/>
    </source>
</evidence>
<evidence type="ECO:0000313" key="15">
    <source>
        <dbReference type="EMBL" id="SEI49784.1"/>
    </source>
</evidence>
<keyword evidence="16" id="KW-1185">Reference proteome</keyword>
<dbReference type="AlphaFoldDB" id="A0A1H6R981"/>
<evidence type="ECO:0000256" key="6">
    <source>
        <dbReference type="ARBA" id="ARBA00023121"/>
    </source>
</evidence>
<dbReference type="SMART" id="SM00760">
    <property type="entry name" value="Bac_DnaA_C"/>
    <property type="match status" value="1"/>
</dbReference>
<evidence type="ECO:0000259" key="14">
    <source>
        <dbReference type="SMART" id="SM00760"/>
    </source>
</evidence>
<dbReference type="Pfam" id="PF00308">
    <property type="entry name" value="Bac_DnaA"/>
    <property type="match status" value="1"/>
</dbReference>
<feature type="region of interest" description="Domain IV, binds dsDNA" evidence="8">
    <location>
        <begin position="532"/>
        <end position="651"/>
    </location>
</feature>
<dbReference type="HAMAP" id="MF_00377">
    <property type="entry name" value="DnaA_bact"/>
    <property type="match status" value="1"/>
</dbReference>
<reference evidence="16" key="1">
    <citation type="submission" date="2016-10" db="EMBL/GenBank/DDBJ databases">
        <authorList>
            <person name="Varghese N."/>
            <person name="Submissions S."/>
        </authorList>
    </citation>
    <scope>NUCLEOTIDE SEQUENCE [LARGE SCALE GENOMIC DNA]</scope>
    <source>
        <strain evidence="16">DSM 7165</strain>
    </source>
</reference>
<feature type="binding site" evidence="8">
    <location>
        <position position="360"/>
    </location>
    <ligand>
        <name>ATP</name>
        <dbReference type="ChEBI" id="CHEBI:30616"/>
    </ligand>
</feature>
<evidence type="ECO:0000256" key="1">
    <source>
        <dbReference type="ARBA" id="ARBA00006583"/>
    </source>
</evidence>
<evidence type="ECO:0000256" key="10">
    <source>
        <dbReference type="RuleBase" id="RU000577"/>
    </source>
</evidence>
<dbReference type="NCBIfam" id="TIGR00362">
    <property type="entry name" value="DnaA"/>
    <property type="match status" value="1"/>
</dbReference>
<dbReference type="InterPro" id="IPR018312">
    <property type="entry name" value="Chromosome_initiator_DnaA_CS"/>
</dbReference>
<comment type="caution">
    <text evidence="8">Lacks conserved residue(s) required for the propagation of feature annotation.</text>
</comment>
<feature type="binding site" evidence="8">
    <location>
        <position position="362"/>
    </location>
    <ligand>
        <name>ATP</name>
        <dbReference type="ChEBI" id="CHEBI:30616"/>
    </ligand>
</feature>
<evidence type="ECO:0000256" key="7">
    <source>
        <dbReference type="ARBA" id="ARBA00023125"/>
    </source>
</evidence>
<evidence type="ECO:0000256" key="11">
    <source>
        <dbReference type="RuleBase" id="RU004227"/>
    </source>
</evidence>
<dbReference type="PROSITE" id="PS01008">
    <property type="entry name" value="DNAA"/>
    <property type="match status" value="1"/>
</dbReference>
<dbReference type="InterPro" id="IPR001957">
    <property type="entry name" value="Chromosome_initiator_DnaA"/>
</dbReference>
<dbReference type="InterPro" id="IPR038454">
    <property type="entry name" value="DnaA_N_sf"/>
</dbReference>